<evidence type="ECO:0000313" key="1">
    <source>
        <dbReference type="EMBL" id="RBP76987.1"/>
    </source>
</evidence>
<dbReference type="EMBL" id="QNSA01000001">
    <property type="protein sequence ID" value="RBP76987.1"/>
    <property type="molecule type" value="Genomic_DNA"/>
</dbReference>
<comment type="caution">
    <text evidence="2">The sequence shown here is derived from an EMBL/GenBank/DDBJ whole genome shotgun (WGS) entry which is preliminary data.</text>
</comment>
<proteinExistence type="predicted"/>
<dbReference type="Proteomes" id="UP000252795">
    <property type="component" value="Unassembled WGS sequence"/>
</dbReference>
<gene>
    <name evidence="2" type="ORF">DET51_101170</name>
    <name evidence="1" type="ORF">DET64_101171</name>
</gene>
<protein>
    <submittedName>
        <fullName evidence="2">Uncharacterized protein</fullName>
    </submittedName>
</protein>
<dbReference type="RefSeq" id="WP_113878902.1">
    <property type="nucleotide sequence ID" value="NZ_QNSA01000001.1"/>
</dbReference>
<dbReference type="AlphaFoldDB" id="A0A368VAU4"/>
<accession>A0A368VAU4</accession>
<organism evidence="2 3">
    <name type="scientific">Marinobacter nauticus</name>
    <name type="common">Marinobacter hydrocarbonoclasticus</name>
    <name type="synonym">Marinobacter aquaeolei</name>
    <dbReference type="NCBI Taxonomy" id="2743"/>
    <lineage>
        <taxon>Bacteria</taxon>
        <taxon>Pseudomonadati</taxon>
        <taxon>Pseudomonadota</taxon>
        <taxon>Gammaproteobacteria</taxon>
        <taxon>Pseudomonadales</taxon>
        <taxon>Marinobacteraceae</taxon>
        <taxon>Marinobacter</taxon>
    </lineage>
</organism>
<dbReference type="EMBL" id="QPJB01000001">
    <property type="protein sequence ID" value="RCW37833.1"/>
    <property type="molecule type" value="Genomic_DNA"/>
</dbReference>
<dbReference type="Proteomes" id="UP000253065">
    <property type="component" value="Unassembled WGS sequence"/>
</dbReference>
<evidence type="ECO:0000313" key="3">
    <source>
        <dbReference type="Proteomes" id="UP000252795"/>
    </source>
</evidence>
<keyword evidence="4" id="KW-1185">Reference proteome</keyword>
<evidence type="ECO:0000313" key="4">
    <source>
        <dbReference type="Proteomes" id="UP000253065"/>
    </source>
</evidence>
<reference evidence="2 3" key="1">
    <citation type="submission" date="2018-07" db="EMBL/GenBank/DDBJ databases">
        <title>Freshwater and sediment microbial communities from various areas in North America, analyzing microbe dynamics in response to fracking.</title>
        <authorList>
            <person name="Lamendella R."/>
        </authorList>
    </citation>
    <scope>NUCLEOTIDE SEQUENCE [LARGE SCALE GENOMIC DNA]</scope>
    <source>
        <strain evidence="2 3">114E</strain>
        <strain evidence="1 4">114E_o</strain>
    </source>
</reference>
<name>A0A368VAU4_MARNT</name>
<evidence type="ECO:0000313" key="2">
    <source>
        <dbReference type="EMBL" id="RCW37833.1"/>
    </source>
</evidence>
<sequence>MTHAIEILHESRLANVFEVVGEGKTATTLLTSVVWNDGKARRTYFKIFSKQLKLGVLNELTGYLLAKACNLPLPSHAGIIRIPEGMIQNQDEFLPEAFVVSEAPGKTPTTICQITDQITQQQFIAVLKMLEGWPKLNETVAFDDWTANTDRNLQNIVVDGPGRIFLIDHSNLPVKPTWEPQDLNPGSEYENKLSNILKVAQNGTLPQKRAIAVAATEHPKAYNDAISELQYWWDSILSDDPARRKALEEFLQIRADEGHERISQHFYLMAV</sequence>